<dbReference type="SUPFAM" id="SSF82714">
    <property type="entry name" value="Multidrug efflux transporter AcrB TolC docking domain, DN and DC subdomains"/>
    <property type="match status" value="2"/>
</dbReference>
<dbReference type="FunFam" id="3.30.70.1430:FF:000001">
    <property type="entry name" value="Efflux pump membrane transporter"/>
    <property type="match status" value="1"/>
</dbReference>
<dbReference type="RefSeq" id="WP_147156885.1">
    <property type="nucleotide sequence ID" value="NZ_BKAJ01000237.1"/>
</dbReference>
<feature type="transmembrane region" description="Helical" evidence="9">
    <location>
        <begin position="910"/>
        <end position="930"/>
    </location>
</feature>
<keyword evidence="5 9" id="KW-0997">Cell inner membrane</keyword>
<feature type="transmembrane region" description="Helical" evidence="9">
    <location>
        <begin position="936"/>
        <end position="960"/>
    </location>
</feature>
<dbReference type="InterPro" id="IPR001036">
    <property type="entry name" value="Acrflvin-R"/>
</dbReference>
<dbReference type="FunFam" id="1.20.1640.10:FF:000001">
    <property type="entry name" value="Efflux pump membrane transporter"/>
    <property type="match status" value="1"/>
</dbReference>
<feature type="transmembrane region" description="Helical" evidence="9">
    <location>
        <begin position="440"/>
        <end position="460"/>
    </location>
</feature>
<evidence type="ECO:0000256" key="1">
    <source>
        <dbReference type="ARBA" id="ARBA00004429"/>
    </source>
</evidence>
<feature type="transmembrane region" description="Helical" evidence="9">
    <location>
        <begin position="369"/>
        <end position="390"/>
    </location>
</feature>
<feature type="transmembrane region" description="Helical" evidence="9">
    <location>
        <begin position="985"/>
        <end position="1005"/>
    </location>
</feature>
<evidence type="ECO:0000256" key="6">
    <source>
        <dbReference type="ARBA" id="ARBA00022692"/>
    </source>
</evidence>
<keyword evidence="3 9" id="KW-0813">Transport</keyword>
<feature type="transmembrane region" description="Helical" evidence="9">
    <location>
        <begin position="396"/>
        <end position="419"/>
    </location>
</feature>
<sequence>MRFSHFFIDRPIFAAVLSIIILIVGGIAQFGLPVAEYPEIAPPTVNVTATYPGASAEVIAQTVATPLELEINGVDDMLYINSQSTGDGRLSINVVFKPGTNIDQAQVNVQNRVAVAQPRLPEDVQRLGIVVRKASPDLMMVVHMTSPDGSRDQQYISNYATLYVKDVLGRIDGVGNVLVFGARDYSMRVWLDPARVAAHNLTAGEVMLAMRAANLQVAAGAINQAPAVSPGGFTLSVQTLGRLTAPEEFGNIVLRAEPDGSVTRLRDVARIELGAQDYTLNAYLDNKNATALGIFQRPGSNAIATSNQIKATMERLKKDFPTGLDYSVVYNPTEFIQASVDAVIETLFEALLLVVIVVIVFLQTWRAAIIPLLAIPVSLIGSFAVMAAVGVSFNTLSLFGLVLAIGIVVDDAIVVVENVERYLTQGMSPKAAAHKTMDEVGGALIAISLVLIAVFLPTAFITGLQGTFYKQFAITIAASTAISCFVSLTLSPAMAALLLKTHALSHVEQPKPTLLDRLMWPINAFFRLFNRGFEWLSNFYGRATARLIRWTTIVLVIYAGLLVLTGNILVNTPTGLVPQLDRSYLIAAMQLPAGSTLERADRLVKQASDMIMATPGVEHAVSFVGFDGATFTNAPNTGVIFVTLKPFEQRRDLPMAKILADLRGKMFSLREAFVFVLEPPSVPGIGTGGGLKGYVQDRAARGLPALEGATWALAGAAGQTPGLTQAFTLFSTRTPQIWAEIDRTKAEQLGVPIARVFETLSVYMGSGYVNDFNILGRTYRVTAQADDPYRLTVRDVGNLKTRSSSGEMVPIGSVATFSDTTGPYRVARYNLYPAAEMQVALKPGFSSGQGIRAIEGLAEKVLPSGFGFEWTEIALQEKLAGDTAILAFGLAVIFVFLLLAALYESWLLPLAVILIVPMCVLAAMAGVVLRGLDRNILVEIGLVVLVGLAAKNAILIVEFAKQAHEAGMNRFDAAVSAAKTRLRPILMTSLAFILGVVPLVVSFGAGAEMRQSLGTAVFFGMLGVTVFGLAFTPVFYVVSTGLSELRFRWRKPEVPPEATFKPDQA</sequence>
<evidence type="ECO:0000256" key="5">
    <source>
        <dbReference type="ARBA" id="ARBA00022519"/>
    </source>
</evidence>
<dbReference type="OrthoDB" id="9806532at2"/>
<dbReference type="Proteomes" id="UP000321058">
    <property type="component" value="Unassembled WGS sequence"/>
</dbReference>
<feature type="transmembrane region" description="Helical" evidence="9">
    <location>
        <begin position="342"/>
        <end position="362"/>
    </location>
</feature>
<keyword evidence="6 9" id="KW-0812">Transmembrane</keyword>
<dbReference type="InterPro" id="IPR027463">
    <property type="entry name" value="AcrB_DN_DC_subdom"/>
</dbReference>
<feature type="transmembrane region" description="Helical" evidence="9">
    <location>
        <begin position="1017"/>
        <end position="1038"/>
    </location>
</feature>
<dbReference type="Gene3D" id="3.30.70.1430">
    <property type="entry name" value="Multidrug efflux transporter AcrB pore domain"/>
    <property type="match status" value="2"/>
</dbReference>
<keyword evidence="7 9" id="KW-1133">Transmembrane helix</keyword>
<evidence type="ECO:0000313" key="12">
    <source>
        <dbReference type="Proteomes" id="UP000321058"/>
    </source>
</evidence>
<evidence type="ECO:0000256" key="3">
    <source>
        <dbReference type="ARBA" id="ARBA00022448"/>
    </source>
</evidence>
<evidence type="ECO:0000256" key="4">
    <source>
        <dbReference type="ARBA" id="ARBA00022475"/>
    </source>
</evidence>
<evidence type="ECO:0000313" key="11">
    <source>
        <dbReference type="EMBL" id="GEP61602.1"/>
    </source>
</evidence>
<feature type="domain" description="SSD" evidence="10">
    <location>
        <begin position="368"/>
        <end position="497"/>
    </location>
</feature>
<feature type="transmembrane region" description="Helical" evidence="9">
    <location>
        <begin position="472"/>
        <end position="499"/>
    </location>
</feature>
<dbReference type="Gene3D" id="3.30.70.1320">
    <property type="entry name" value="Multidrug efflux transporter AcrB pore domain like"/>
    <property type="match status" value="1"/>
</dbReference>
<dbReference type="Pfam" id="PF00873">
    <property type="entry name" value="ACR_tran"/>
    <property type="match status" value="1"/>
</dbReference>
<dbReference type="Gene3D" id="3.30.70.1440">
    <property type="entry name" value="Multidrug efflux transporter AcrB pore domain"/>
    <property type="match status" value="1"/>
</dbReference>
<feature type="transmembrane region" description="Helical" evidence="9">
    <location>
        <begin position="12"/>
        <end position="32"/>
    </location>
</feature>
<dbReference type="PRINTS" id="PR00702">
    <property type="entry name" value="ACRIFLAVINRP"/>
</dbReference>
<dbReference type="SUPFAM" id="SSF82866">
    <property type="entry name" value="Multidrug efflux transporter AcrB transmembrane domain"/>
    <property type="match status" value="2"/>
</dbReference>
<organism evidence="11 12">
    <name type="scientific">Reyranella soli</name>
    <dbReference type="NCBI Taxonomy" id="1230389"/>
    <lineage>
        <taxon>Bacteria</taxon>
        <taxon>Pseudomonadati</taxon>
        <taxon>Pseudomonadota</taxon>
        <taxon>Alphaproteobacteria</taxon>
        <taxon>Hyphomicrobiales</taxon>
        <taxon>Reyranellaceae</taxon>
        <taxon>Reyranella</taxon>
    </lineage>
</organism>
<dbReference type="NCBIfam" id="NF000282">
    <property type="entry name" value="RND_permease_1"/>
    <property type="match status" value="1"/>
</dbReference>
<dbReference type="EMBL" id="BKAJ01000237">
    <property type="protein sequence ID" value="GEP61602.1"/>
    <property type="molecule type" value="Genomic_DNA"/>
</dbReference>
<evidence type="ECO:0000256" key="9">
    <source>
        <dbReference type="RuleBase" id="RU364070"/>
    </source>
</evidence>
<name>A0A512NRR0_9HYPH</name>
<dbReference type="InterPro" id="IPR000731">
    <property type="entry name" value="SSD"/>
</dbReference>
<comment type="similarity">
    <text evidence="2 9">Belongs to the resistance-nodulation-cell division (RND) (TC 2.A.6) family.</text>
</comment>
<dbReference type="InterPro" id="IPR004764">
    <property type="entry name" value="MdtF-like"/>
</dbReference>
<protein>
    <recommendedName>
        <fullName evidence="9">Efflux pump membrane transporter</fullName>
    </recommendedName>
</protein>
<dbReference type="AlphaFoldDB" id="A0A512NRR0"/>
<dbReference type="GO" id="GO:0042910">
    <property type="term" value="F:xenobiotic transmembrane transporter activity"/>
    <property type="evidence" value="ECO:0007669"/>
    <property type="project" value="TreeGrafter"/>
</dbReference>
<dbReference type="GO" id="GO:0005886">
    <property type="term" value="C:plasma membrane"/>
    <property type="evidence" value="ECO:0007669"/>
    <property type="project" value="UniProtKB-SubCell"/>
</dbReference>
<dbReference type="PROSITE" id="PS50156">
    <property type="entry name" value="SSD"/>
    <property type="match status" value="1"/>
</dbReference>
<dbReference type="PANTHER" id="PTHR32063:SF11">
    <property type="entry name" value="CATION OR DRUG EFFLUX SYSTEM PROTEIN"/>
    <property type="match status" value="1"/>
</dbReference>
<comment type="caution">
    <text evidence="11">The sequence shown here is derived from an EMBL/GenBank/DDBJ whole genome shotgun (WGS) entry which is preliminary data.</text>
</comment>
<gene>
    <name evidence="11" type="primary">acrB</name>
    <name evidence="11" type="ORF">RSO01_87680</name>
</gene>
<evidence type="ECO:0000256" key="2">
    <source>
        <dbReference type="ARBA" id="ARBA00010942"/>
    </source>
</evidence>
<dbReference type="Gene3D" id="3.30.2090.10">
    <property type="entry name" value="Multidrug efflux transporter AcrB TolC docking domain, DN and DC subdomains"/>
    <property type="match status" value="2"/>
</dbReference>
<dbReference type="SUPFAM" id="SSF82693">
    <property type="entry name" value="Multidrug efflux transporter AcrB pore domain, PN1, PN2, PC1 and PC2 subdomains"/>
    <property type="match status" value="4"/>
</dbReference>
<dbReference type="GO" id="GO:0009636">
    <property type="term" value="P:response to toxic substance"/>
    <property type="evidence" value="ECO:0007669"/>
    <property type="project" value="UniProtKB-ARBA"/>
</dbReference>
<dbReference type="PANTHER" id="PTHR32063">
    <property type="match status" value="1"/>
</dbReference>
<accession>A0A512NRR0</accession>
<keyword evidence="4" id="KW-1003">Cell membrane</keyword>
<feature type="transmembrane region" description="Helical" evidence="9">
    <location>
        <begin position="884"/>
        <end position="903"/>
    </location>
</feature>
<proteinExistence type="inferred from homology"/>
<evidence type="ECO:0000256" key="8">
    <source>
        <dbReference type="ARBA" id="ARBA00023136"/>
    </source>
</evidence>
<reference evidence="11 12" key="1">
    <citation type="submission" date="2019-07" db="EMBL/GenBank/DDBJ databases">
        <title>Whole genome shotgun sequence of Reyranella soli NBRC 108950.</title>
        <authorList>
            <person name="Hosoyama A."/>
            <person name="Uohara A."/>
            <person name="Ohji S."/>
            <person name="Ichikawa N."/>
        </authorList>
    </citation>
    <scope>NUCLEOTIDE SEQUENCE [LARGE SCALE GENOMIC DNA]</scope>
    <source>
        <strain evidence="11 12">NBRC 108950</strain>
    </source>
</reference>
<evidence type="ECO:0000256" key="7">
    <source>
        <dbReference type="ARBA" id="ARBA00022989"/>
    </source>
</evidence>
<keyword evidence="8 9" id="KW-0472">Membrane</keyword>
<dbReference type="GO" id="GO:0015562">
    <property type="term" value="F:efflux transmembrane transporter activity"/>
    <property type="evidence" value="ECO:0007669"/>
    <property type="project" value="InterPro"/>
</dbReference>
<dbReference type="Gene3D" id="1.20.1640.10">
    <property type="entry name" value="Multidrug efflux transporter AcrB transmembrane domain"/>
    <property type="match status" value="2"/>
</dbReference>
<comment type="subcellular location">
    <subcellularLocation>
        <location evidence="1 9">Cell inner membrane</location>
        <topology evidence="1 9">Multi-pass membrane protein</topology>
    </subcellularLocation>
</comment>
<dbReference type="NCBIfam" id="TIGR00915">
    <property type="entry name" value="2A0602"/>
    <property type="match status" value="1"/>
</dbReference>
<keyword evidence="12" id="KW-1185">Reference proteome</keyword>
<evidence type="ECO:0000259" key="10">
    <source>
        <dbReference type="PROSITE" id="PS50156"/>
    </source>
</evidence>
<feature type="transmembrane region" description="Helical" evidence="9">
    <location>
        <begin position="547"/>
        <end position="570"/>
    </location>
</feature>